<sequence length="407" mass="45584">MAAARATARGVQGEAQSFPATRPGATRPCDATGRKLRAGVFFDGTDNNKARDEPRQGHTNVVRLYNVYKDTATPQEKWVKQYIVGLGSMDTDARQRQAERERAEVKDKWFGARWGREVTSRGRHLADTGANVAGLAGGLGGQERLNRAYFWLRDRCGELPLQACKTVDVFGFSRGAALARTFINLVNMALRRSQPHVTVRFVGIYDSVGSFGKAGDDSNPGQNMYVDATDMMDLRHFVARHEYRENFPLSYITGVDREYPGAHSDVGGSYPPLENGKVNHLAFIPFRDMYQAGIRWTLWKLAWTTQLHGLAVNAVQPLKVRSDQLAGPATKPMTSHQRLTEPQREFFNRYIHESGVRPRGLVAGVWNDGVAGHVTNVGNQIDPAGRRRRIPHRRLRLTAMPPSFKWK</sequence>
<name>A0ABT5E509_9BACT</name>
<dbReference type="PANTHER" id="PTHR33840:SF1">
    <property type="entry name" value="TLE1 PHOSPHOLIPASE DOMAIN-CONTAINING PROTEIN"/>
    <property type="match status" value="1"/>
</dbReference>
<dbReference type="PANTHER" id="PTHR33840">
    <property type="match status" value="1"/>
</dbReference>
<feature type="domain" description="T6SS Phospholipase effector Tle1-like catalytic" evidence="2">
    <location>
        <begin position="192"/>
        <end position="291"/>
    </location>
</feature>
<organism evidence="3 4">
    <name type="scientific">Nannocystis bainbridge</name>
    <dbReference type="NCBI Taxonomy" id="2995303"/>
    <lineage>
        <taxon>Bacteria</taxon>
        <taxon>Pseudomonadati</taxon>
        <taxon>Myxococcota</taxon>
        <taxon>Polyangia</taxon>
        <taxon>Nannocystales</taxon>
        <taxon>Nannocystaceae</taxon>
        <taxon>Nannocystis</taxon>
    </lineage>
</organism>
<comment type="caution">
    <text evidence="3">The sequence shown here is derived from an EMBL/GenBank/DDBJ whole genome shotgun (WGS) entry which is preliminary data.</text>
</comment>
<feature type="domain" description="T6SS Phospholipase effector Tle1-like catalytic" evidence="2">
    <location>
        <begin position="40"/>
        <end position="187"/>
    </location>
</feature>
<evidence type="ECO:0000313" key="3">
    <source>
        <dbReference type="EMBL" id="MDC0720956.1"/>
    </source>
</evidence>
<gene>
    <name evidence="3" type="ORF">POL25_28885</name>
</gene>
<dbReference type="EMBL" id="JAQNDL010000003">
    <property type="protein sequence ID" value="MDC0720956.1"/>
    <property type="molecule type" value="Genomic_DNA"/>
</dbReference>
<evidence type="ECO:0000259" key="2">
    <source>
        <dbReference type="Pfam" id="PF09994"/>
    </source>
</evidence>
<keyword evidence="4" id="KW-1185">Reference proteome</keyword>
<accession>A0ABT5E509</accession>
<protein>
    <submittedName>
        <fullName evidence="3">DUF2235 domain-containing protein</fullName>
    </submittedName>
</protein>
<evidence type="ECO:0000313" key="4">
    <source>
        <dbReference type="Proteomes" id="UP001221686"/>
    </source>
</evidence>
<dbReference type="RefSeq" id="WP_272089461.1">
    <property type="nucleotide sequence ID" value="NZ_JAQNDL010000003.1"/>
</dbReference>
<dbReference type="Proteomes" id="UP001221686">
    <property type="component" value="Unassembled WGS sequence"/>
</dbReference>
<dbReference type="InterPro" id="IPR018712">
    <property type="entry name" value="Tle1-like_cat"/>
</dbReference>
<proteinExistence type="predicted"/>
<reference evidence="3 4" key="1">
    <citation type="submission" date="2022-11" db="EMBL/GenBank/DDBJ databases">
        <title>Minimal conservation of predation-associated metabolite biosynthetic gene clusters underscores biosynthetic potential of Myxococcota including descriptions for ten novel species: Archangium lansinium sp. nov., Myxococcus landrumus sp. nov., Nannocystis bai.</title>
        <authorList>
            <person name="Ahearne A."/>
            <person name="Stevens C."/>
            <person name="Dowd S."/>
        </authorList>
    </citation>
    <scope>NUCLEOTIDE SEQUENCE [LARGE SCALE GENOMIC DNA]</scope>
    <source>
        <strain evidence="3 4">BB15-2</strain>
    </source>
</reference>
<dbReference type="Pfam" id="PF09994">
    <property type="entry name" value="T6SS_Tle1-like_cat"/>
    <property type="match status" value="2"/>
</dbReference>
<feature type="region of interest" description="Disordered" evidence="1">
    <location>
        <begin position="1"/>
        <end position="32"/>
    </location>
</feature>
<evidence type="ECO:0000256" key="1">
    <source>
        <dbReference type="SAM" id="MobiDB-lite"/>
    </source>
</evidence>